<dbReference type="SUPFAM" id="SSF55874">
    <property type="entry name" value="ATPase domain of HSP90 chaperone/DNA topoisomerase II/histidine kinase"/>
    <property type="match status" value="1"/>
</dbReference>
<dbReference type="InterPro" id="IPR003660">
    <property type="entry name" value="HAMP_dom"/>
</dbReference>
<dbReference type="Gene3D" id="3.30.565.10">
    <property type="entry name" value="Histidine kinase-like ATPase, C-terminal domain"/>
    <property type="match status" value="1"/>
</dbReference>
<gene>
    <name evidence="17" type="ORF">CD29_03280</name>
</gene>
<dbReference type="EMBL" id="JPVN01000003">
    <property type="protein sequence ID" value="KGR79994.1"/>
    <property type="molecule type" value="Genomic_DNA"/>
</dbReference>
<name>A0A0A3I5J3_9BACL</name>
<evidence type="ECO:0000256" key="9">
    <source>
        <dbReference type="ARBA" id="ARBA00022777"/>
    </source>
</evidence>
<evidence type="ECO:0000256" key="2">
    <source>
        <dbReference type="ARBA" id="ARBA00004651"/>
    </source>
</evidence>
<proteinExistence type="predicted"/>
<dbReference type="Proteomes" id="UP000030416">
    <property type="component" value="Unassembled WGS sequence"/>
</dbReference>
<evidence type="ECO:0000313" key="18">
    <source>
        <dbReference type="Proteomes" id="UP000030416"/>
    </source>
</evidence>
<dbReference type="CDD" id="cd00082">
    <property type="entry name" value="HisKA"/>
    <property type="match status" value="1"/>
</dbReference>
<evidence type="ECO:0000256" key="4">
    <source>
        <dbReference type="ARBA" id="ARBA00022475"/>
    </source>
</evidence>
<dbReference type="InterPro" id="IPR005467">
    <property type="entry name" value="His_kinase_dom"/>
</dbReference>
<dbReference type="InterPro" id="IPR003661">
    <property type="entry name" value="HisK_dim/P_dom"/>
</dbReference>
<dbReference type="SMART" id="SM00388">
    <property type="entry name" value="HisKA"/>
    <property type="match status" value="1"/>
</dbReference>
<dbReference type="OrthoDB" id="3436at2"/>
<comment type="subcellular location">
    <subcellularLocation>
        <location evidence="2">Cell membrane</location>
        <topology evidence="2">Multi-pass membrane protein</topology>
    </subcellularLocation>
</comment>
<dbReference type="GO" id="GO:0000155">
    <property type="term" value="F:phosphorelay sensor kinase activity"/>
    <property type="evidence" value="ECO:0007669"/>
    <property type="project" value="InterPro"/>
</dbReference>
<dbReference type="PANTHER" id="PTHR45528">
    <property type="entry name" value="SENSOR HISTIDINE KINASE CPXA"/>
    <property type="match status" value="1"/>
</dbReference>
<dbReference type="PRINTS" id="PR00344">
    <property type="entry name" value="BCTRLSENSOR"/>
</dbReference>
<dbReference type="InterPro" id="IPR003594">
    <property type="entry name" value="HATPase_dom"/>
</dbReference>
<evidence type="ECO:0000256" key="3">
    <source>
        <dbReference type="ARBA" id="ARBA00012438"/>
    </source>
</evidence>
<accession>A0A0A3I5J3</accession>
<keyword evidence="9 17" id="KW-0418">Kinase</keyword>
<dbReference type="Pfam" id="PF00512">
    <property type="entry name" value="HisKA"/>
    <property type="match status" value="1"/>
</dbReference>
<feature type="domain" description="HAMP" evidence="16">
    <location>
        <begin position="185"/>
        <end position="237"/>
    </location>
</feature>
<evidence type="ECO:0000259" key="15">
    <source>
        <dbReference type="PROSITE" id="PS50109"/>
    </source>
</evidence>
<feature type="transmembrane region" description="Helical" evidence="14">
    <location>
        <begin position="12"/>
        <end position="31"/>
    </location>
</feature>
<evidence type="ECO:0000256" key="14">
    <source>
        <dbReference type="SAM" id="Phobius"/>
    </source>
</evidence>
<dbReference type="PROSITE" id="PS50109">
    <property type="entry name" value="HIS_KIN"/>
    <property type="match status" value="1"/>
</dbReference>
<dbReference type="InterPro" id="IPR004358">
    <property type="entry name" value="Sig_transdc_His_kin-like_C"/>
</dbReference>
<keyword evidence="12" id="KW-0902">Two-component regulatory system</keyword>
<evidence type="ECO:0000256" key="12">
    <source>
        <dbReference type="ARBA" id="ARBA00023012"/>
    </source>
</evidence>
<dbReference type="SUPFAM" id="SSF47384">
    <property type="entry name" value="Homodimeric domain of signal transducing histidine kinase"/>
    <property type="match status" value="1"/>
</dbReference>
<keyword evidence="8" id="KW-0547">Nucleotide-binding</keyword>
<dbReference type="InterPro" id="IPR036097">
    <property type="entry name" value="HisK_dim/P_sf"/>
</dbReference>
<evidence type="ECO:0000313" key="17">
    <source>
        <dbReference type="EMBL" id="KGR79994.1"/>
    </source>
</evidence>
<dbReference type="Pfam" id="PF02518">
    <property type="entry name" value="HATPase_c"/>
    <property type="match status" value="1"/>
</dbReference>
<comment type="catalytic activity">
    <reaction evidence="1">
        <text>ATP + protein L-histidine = ADP + protein N-phospho-L-histidine.</text>
        <dbReference type="EC" id="2.7.13.3"/>
    </reaction>
</comment>
<dbReference type="GO" id="GO:0005886">
    <property type="term" value="C:plasma membrane"/>
    <property type="evidence" value="ECO:0007669"/>
    <property type="project" value="UniProtKB-SubCell"/>
</dbReference>
<evidence type="ECO:0000256" key="7">
    <source>
        <dbReference type="ARBA" id="ARBA00022692"/>
    </source>
</evidence>
<keyword evidence="6" id="KW-0808">Transferase</keyword>
<evidence type="ECO:0000256" key="5">
    <source>
        <dbReference type="ARBA" id="ARBA00022553"/>
    </source>
</evidence>
<keyword evidence="11 14" id="KW-1133">Transmembrane helix</keyword>
<dbReference type="Pfam" id="PF00672">
    <property type="entry name" value="HAMP"/>
    <property type="match status" value="1"/>
</dbReference>
<evidence type="ECO:0000256" key="10">
    <source>
        <dbReference type="ARBA" id="ARBA00022840"/>
    </source>
</evidence>
<dbReference type="RefSeq" id="WP_036182983.1">
    <property type="nucleotide sequence ID" value="NZ_AVDA01000003.1"/>
</dbReference>
<organism evidence="17 18">
    <name type="scientific">Ureibacillus manganicus DSM 26584</name>
    <dbReference type="NCBI Taxonomy" id="1384049"/>
    <lineage>
        <taxon>Bacteria</taxon>
        <taxon>Bacillati</taxon>
        <taxon>Bacillota</taxon>
        <taxon>Bacilli</taxon>
        <taxon>Bacillales</taxon>
        <taxon>Caryophanaceae</taxon>
        <taxon>Ureibacillus</taxon>
    </lineage>
</organism>
<keyword evidence="10" id="KW-0067">ATP-binding</keyword>
<dbReference type="PANTHER" id="PTHR45528:SF1">
    <property type="entry name" value="SENSOR HISTIDINE KINASE CPXA"/>
    <property type="match status" value="1"/>
</dbReference>
<evidence type="ECO:0000256" key="1">
    <source>
        <dbReference type="ARBA" id="ARBA00000085"/>
    </source>
</evidence>
<keyword evidence="18" id="KW-1185">Reference proteome</keyword>
<dbReference type="AlphaFoldDB" id="A0A0A3I5J3"/>
<dbReference type="EC" id="2.7.13.3" evidence="3"/>
<dbReference type="FunFam" id="3.30.565.10:FF:000006">
    <property type="entry name" value="Sensor histidine kinase WalK"/>
    <property type="match status" value="1"/>
</dbReference>
<keyword evidence="13 14" id="KW-0472">Membrane</keyword>
<keyword evidence="7 14" id="KW-0812">Transmembrane</keyword>
<feature type="domain" description="Histidine kinase" evidence="15">
    <location>
        <begin position="245"/>
        <end position="461"/>
    </location>
</feature>
<dbReference type="InterPro" id="IPR036890">
    <property type="entry name" value="HATPase_C_sf"/>
</dbReference>
<evidence type="ECO:0000256" key="6">
    <source>
        <dbReference type="ARBA" id="ARBA00022679"/>
    </source>
</evidence>
<dbReference type="PROSITE" id="PS50885">
    <property type="entry name" value="HAMP"/>
    <property type="match status" value="1"/>
</dbReference>
<evidence type="ECO:0000256" key="13">
    <source>
        <dbReference type="ARBA" id="ARBA00023136"/>
    </source>
</evidence>
<reference evidence="17 18" key="1">
    <citation type="submission" date="2014-02" db="EMBL/GenBank/DDBJ databases">
        <title>Draft genome sequence of Lysinibacillus manganicus DSM 26584T.</title>
        <authorList>
            <person name="Zhang F."/>
            <person name="Wang G."/>
            <person name="Zhang L."/>
        </authorList>
    </citation>
    <scope>NUCLEOTIDE SEQUENCE [LARGE SCALE GENOMIC DNA]</scope>
    <source>
        <strain evidence="17 18">DSM 26584</strain>
    </source>
</reference>
<dbReference type="Gene3D" id="1.10.287.130">
    <property type="match status" value="1"/>
</dbReference>
<dbReference type="eggNOG" id="COG5002">
    <property type="taxonomic scope" value="Bacteria"/>
</dbReference>
<dbReference type="SMART" id="SM00387">
    <property type="entry name" value="HATPase_c"/>
    <property type="match status" value="1"/>
</dbReference>
<keyword evidence="5" id="KW-0597">Phosphoprotein</keyword>
<dbReference type="InterPro" id="IPR050398">
    <property type="entry name" value="HssS/ArlS-like"/>
</dbReference>
<evidence type="ECO:0000256" key="8">
    <source>
        <dbReference type="ARBA" id="ARBA00022741"/>
    </source>
</evidence>
<comment type="caution">
    <text evidence="17">The sequence shown here is derived from an EMBL/GenBank/DDBJ whole genome shotgun (WGS) entry which is preliminary data.</text>
</comment>
<dbReference type="FunFam" id="1.10.287.130:FF:000001">
    <property type="entry name" value="Two-component sensor histidine kinase"/>
    <property type="match status" value="1"/>
</dbReference>
<feature type="transmembrane region" description="Helical" evidence="14">
    <location>
        <begin position="162"/>
        <end position="180"/>
    </location>
</feature>
<sequence>MKKLSSKIWSLIILFLVITVVFMSLFTNFLYDQLYVKDSEESMIEVGERLQSNYQGGKVTDEFVEKVEDFNMYSTFNVFAVRNPKELSACVPFEIDYDTLIGPEERRQLLKGEPITKIGYEERFEREVISVIVPLTDQNRLEGIIYLYYPLARITELANNEVIILISSVVVFSMLLAFFVHKGLGHIMRPLNELQHAVEKMSDGDYKTRVNVSSKDEIGKLSEAFNEMAAAIQSEDEDKKTFLATVSHELRTPISYVKGYSEAIQNNFIEGKEKDDAIQLIHREANRMERLTNELLQLAHSNRDQEKIDVYPMVISETIRESVDLLKNQSKHKEVEINLELDDSLIVQANEEKLKQIFINVIENSIRYSNKKSLIYILLKASGGNAVIEINDQGIGIPKDDLPYITEPFYRVNKARSRADGGSGLGLSIVKDLVKQHNGKLLIDSELGKGTYVTITIPLMEEL</sequence>
<dbReference type="SMART" id="SM00304">
    <property type="entry name" value="HAMP"/>
    <property type="match status" value="1"/>
</dbReference>
<dbReference type="STRING" id="1384049.CD29_03280"/>
<evidence type="ECO:0000256" key="11">
    <source>
        <dbReference type="ARBA" id="ARBA00022989"/>
    </source>
</evidence>
<evidence type="ECO:0000259" key="16">
    <source>
        <dbReference type="PROSITE" id="PS50885"/>
    </source>
</evidence>
<protein>
    <recommendedName>
        <fullName evidence="3">histidine kinase</fullName>
        <ecNumber evidence="3">2.7.13.3</ecNumber>
    </recommendedName>
</protein>
<dbReference type="SUPFAM" id="SSF158472">
    <property type="entry name" value="HAMP domain-like"/>
    <property type="match status" value="1"/>
</dbReference>
<dbReference type="CDD" id="cd06225">
    <property type="entry name" value="HAMP"/>
    <property type="match status" value="1"/>
</dbReference>
<dbReference type="GO" id="GO:0005524">
    <property type="term" value="F:ATP binding"/>
    <property type="evidence" value="ECO:0007669"/>
    <property type="project" value="UniProtKB-KW"/>
</dbReference>
<dbReference type="CDD" id="cd00075">
    <property type="entry name" value="HATPase"/>
    <property type="match status" value="1"/>
</dbReference>
<keyword evidence="4" id="KW-1003">Cell membrane</keyword>
<dbReference type="Gene3D" id="6.10.340.10">
    <property type="match status" value="1"/>
</dbReference>